<dbReference type="InterPro" id="IPR003615">
    <property type="entry name" value="HNH_nuc"/>
</dbReference>
<organism evidence="1 2">
    <name type="scientific">Enhygromyxa salina</name>
    <dbReference type="NCBI Taxonomy" id="215803"/>
    <lineage>
        <taxon>Bacteria</taxon>
        <taxon>Pseudomonadati</taxon>
        <taxon>Myxococcota</taxon>
        <taxon>Polyangia</taxon>
        <taxon>Nannocystales</taxon>
        <taxon>Nannocystaceae</taxon>
        <taxon>Enhygromyxa</taxon>
    </lineage>
</organism>
<dbReference type="AlphaFoldDB" id="A0A2S9XCS7"/>
<dbReference type="Proteomes" id="UP000237968">
    <property type="component" value="Unassembled WGS sequence"/>
</dbReference>
<dbReference type="EMBL" id="PVNK01000274">
    <property type="protein sequence ID" value="PRP90664.1"/>
    <property type="molecule type" value="Genomic_DNA"/>
</dbReference>
<evidence type="ECO:0000313" key="2">
    <source>
        <dbReference type="Proteomes" id="UP000237968"/>
    </source>
</evidence>
<keyword evidence="2" id="KW-1185">Reference proteome</keyword>
<dbReference type="RefSeq" id="WP_106395458.1">
    <property type="nucleotide sequence ID" value="NZ_PVNK01000274.1"/>
</dbReference>
<name>A0A2S9XCS7_9BACT</name>
<comment type="caution">
    <text evidence="1">The sequence shown here is derived from an EMBL/GenBank/DDBJ whole genome shotgun (WGS) entry which is preliminary data.</text>
</comment>
<dbReference type="OrthoDB" id="9816185at2"/>
<protein>
    <recommendedName>
        <fullName evidence="3">HNH endonuclease</fullName>
    </recommendedName>
</protein>
<gene>
    <name evidence="1" type="ORF">ENSA5_62830</name>
</gene>
<sequence>MLYAYPLSATTNNWLHVALVAVLGEVQRAVDEDRDLPNWPEIVPPGYRSRLEGRTSLRDAVLRYHRALATASEPERELVHRIVHGHDALRSLLGGESDCPTLAGCDDALAEPLKQLGFAFYKLLQPLEIRRCFYTEIYNALPRAKLCPFCGTMELKSPKARVSQVLDHFLPRALYPVFSASLENLVPMCGDCNREKLDKDILRVGPGGARSSVHFPYDPIAVRLDLGGVGFFAAHPTWTVGLRQPGLDLETWNAIFDVCRRWNELLSQRYKEWLGNMAVTIVHTRGSVEGVPLADILYDYLELVRKEHESNGRDHLRLAFFEWLDVLVARGDERMGEFLWGIIREESERGPRTAQLHCSSRGR</sequence>
<evidence type="ECO:0000313" key="1">
    <source>
        <dbReference type="EMBL" id="PRP90664.1"/>
    </source>
</evidence>
<dbReference type="CDD" id="cd00085">
    <property type="entry name" value="HNHc"/>
    <property type="match status" value="1"/>
</dbReference>
<reference evidence="1 2" key="1">
    <citation type="submission" date="2018-03" db="EMBL/GenBank/DDBJ databases">
        <title>Draft Genome Sequences of the Obligatory Marine Myxobacteria Enhygromyxa salina SWB005.</title>
        <authorList>
            <person name="Poehlein A."/>
            <person name="Moghaddam J.A."/>
            <person name="Harms H."/>
            <person name="Alanjari M."/>
            <person name="Koenig G.M."/>
            <person name="Daniel R."/>
            <person name="Schaeberle T.F."/>
        </authorList>
    </citation>
    <scope>NUCLEOTIDE SEQUENCE [LARGE SCALE GENOMIC DNA]</scope>
    <source>
        <strain evidence="1 2">SWB005</strain>
    </source>
</reference>
<dbReference type="Gene3D" id="1.10.30.50">
    <property type="match status" value="1"/>
</dbReference>
<proteinExistence type="predicted"/>
<accession>A0A2S9XCS7</accession>
<evidence type="ECO:0008006" key="3">
    <source>
        <dbReference type="Google" id="ProtNLM"/>
    </source>
</evidence>